<proteinExistence type="predicted"/>
<dbReference type="InParanoid" id="A0A078AYQ6"/>
<feature type="compositionally biased region" description="Basic and acidic residues" evidence="1">
    <location>
        <begin position="268"/>
        <end position="281"/>
    </location>
</feature>
<protein>
    <submittedName>
        <fullName evidence="2">Uncharacterized protein</fullName>
    </submittedName>
</protein>
<feature type="region of interest" description="Disordered" evidence="1">
    <location>
        <begin position="175"/>
        <end position="224"/>
    </location>
</feature>
<dbReference type="EMBL" id="CCKQ01014147">
    <property type="protein sequence ID" value="CDW85898.1"/>
    <property type="molecule type" value="Genomic_DNA"/>
</dbReference>
<dbReference type="Proteomes" id="UP000039865">
    <property type="component" value="Unassembled WGS sequence"/>
</dbReference>
<name>A0A078AYQ6_STYLE</name>
<evidence type="ECO:0000256" key="1">
    <source>
        <dbReference type="SAM" id="MobiDB-lite"/>
    </source>
</evidence>
<keyword evidence="3" id="KW-1185">Reference proteome</keyword>
<feature type="region of interest" description="Disordered" evidence="1">
    <location>
        <begin position="265"/>
        <end position="315"/>
    </location>
</feature>
<organism evidence="2 3">
    <name type="scientific">Stylonychia lemnae</name>
    <name type="common">Ciliate</name>
    <dbReference type="NCBI Taxonomy" id="5949"/>
    <lineage>
        <taxon>Eukaryota</taxon>
        <taxon>Sar</taxon>
        <taxon>Alveolata</taxon>
        <taxon>Ciliophora</taxon>
        <taxon>Intramacronucleata</taxon>
        <taxon>Spirotrichea</taxon>
        <taxon>Stichotrichia</taxon>
        <taxon>Sporadotrichida</taxon>
        <taxon>Oxytrichidae</taxon>
        <taxon>Stylonychinae</taxon>
        <taxon>Stylonychia</taxon>
    </lineage>
</organism>
<feature type="compositionally biased region" description="Acidic residues" evidence="1">
    <location>
        <begin position="32"/>
        <end position="50"/>
    </location>
</feature>
<dbReference type="AlphaFoldDB" id="A0A078AYQ6"/>
<sequence length="326" mass="36855">MGGKSSDDRDDSDFNDDRDDSDFDIGRGEIVKDDDDDERDDCDFSSEGSDDIERAPDQEIEGDFSDIQNLKSQAESEESFNPLDFMNQQANDENKSQLRGNMNRNDGDQVMSERDHDKAFMDDGEDNNRASNSELDRDQSNEIILDKFQLVGKDLKIKPDFNDDPDVQRLQEMVSGGRASGPSEFYDKRGQQNKQKGDSIMPQVKGDNGDSMNFGESSKFFKSGDQKDATQLLQDLINMDEIQVKIKDKSQKDQDDLQEVQQIVAENQADHNTDVKQDENKQVGNIEQNDSAKENKIESLQGKNQKNIKKENSKNKNACCAGCIIF</sequence>
<feature type="compositionally biased region" description="Basic and acidic residues" evidence="1">
    <location>
        <begin position="105"/>
        <end position="121"/>
    </location>
</feature>
<evidence type="ECO:0000313" key="2">
    <source>
        <dbReference type="EMBL" id="CDW85898.1"/>
    </source>
</evidence>
<feature type="region of interest" description="Disordered" evidence="1">
    <location>
        <begin position="1"/>
        <end position="140"/>
    </location>
</feature>
<feature type="compositionally biased region" description="Acidic residues" evidence="1">
    <location>
        <begin position="8"/>
        <end position="23"/>
    </location>
</feature>
<gene>
    <name evidence="2" type="primary">Contig18098.g19238</name>
    <name evidence="2" type="ORF">STYLEM_14988</name>
</gene>
<reference evidence="2 3" key="1">
    <citation type="submission" date="2014-06" db="EMBL/GenBank/DDBJ databases">
        <authorList>
            <person name="Swart Estienne"/>
        </authorList>
    </citation>
    <scope>NUCLEOTIDE SEQUENCE [LARGE SCALE GENOMIC DNA]</scope>
    <source>
        <strain evidence="2 3">130c</strain>
    </source>
</reference>
<feature type="compositionally biased region" description="Polar residues" evidence="1">
    <location>
        <begin position="86"/>
        <end position="104"/>
    </location>
</feature>
<evidence type="ECO:0000313" key="3">
    <source>
        <dbReference type="Proteomes" id="UP000039865"/>
    </source>
</evidence>
<accession>A0A078AYQ6</accession>